<proteinExistence type="predicted"/>
<name>A0ABQ4BQT5_9ACTN</name>
<dbReference type="RefSeq" id="WP_203830678.1">
    <property type="nucleotide sequence ID" value="NZ_BAAATY010000057.1"/>
</dbReference>
<dbReference type="EMBL" id="BOMS01000163">
    <property type="protein sequence ID" value="GIE73020.1"/>
    <property type="molecule type" value="Genomic_DNA"/>
</dbReference>
<dbReference type="Proteomes" id="UP000624709">
    <property type="component" value="Unassembled WGS sequence"/>
</dbReference>
<evidence type="ECO:0000313" key="1">
    <source>
        <dbReference type="EMBL" id="GIE73020.1"/>
    </source>
</evidence>
<accession>A0ABQ4BQT5</accession>
<protein>
    <submittedName>
        <fullName evidence="1">Uncharacterized protein</fullName>
    </submittedName>
</protein>
<organism evidence="1 2">
    <name type="scientific">Actinoplanes palleronii</name>
    <dbReference type="NCBI Taxonomy" id="113570"/>
    <lineage>
        <taxon>Bacteria</taxon>
        <taxon>Bacillati</taxon>
        <taxon>Actinomycetota</taxon>
        <taxon>Actinomycetes</taxon>
        <taxon>Micromonosporales</taxon>
        <taxon>Micromonosporaceae</taxon>
        <taxon>Actinoplanes</taxon>
    </lineage>
</organism>
<reference evidence="1 2" key="1">
    <citation type="submission" date="2021-01" db="EMBL/GenBank/DDBJ databases">
        <title>Whole genome shotgun sequence of Actinoplanes palleronii NBRC 14916.</title>
        <authorList>
            <person name="Komaki H."/>
            <person name="Tamura T."/>
        </authorList>
    </citation>
    <scope>NUCLEOTIDE SEQUENCE [LARGE SCALE GENOMIC DNA]</scope>
    <source>
        <strain evidence="1 2">NBRC 14916</strain>
    </source>
</reference>
<comment type="caution">
    <text evidence="1">The sequence shown here is derived from an EMBL/GenBank/DDBJ whole genome shotgun (WGS) entry which is preliminary data.</text>
</comment>
<evidence type="ECO:0000313" key="2">
    <source>
        <dbReference type="Proteomes" id="UP000624709"/>
    </source>
</evidence>
<sequence>MTRHEPIWPYALCADCGRRYPCDAGLEELVAAKLWDLFDQAAREAPAVPFLALYQQCIRRPLRTAMALAGPVSR</sequence>
<keyword evidence="2" id="KW-1185">Reference proteome</keyword>
<gene>
    <name evidence="1" type="ORF">Apa02nite_091280</name>
</gene>